<proteinExistence type="predicted"/>
<evidence type="ECO:0000313" key="6">
    <source>
        <dbReference type="EMBL" id="KOO28791.1"/>
    </source>
</evidence>
<organism evidence="6 7">
    <name type="scientific">Chrysochromulina tobinii</name>
    <dbReference type="NCBI Taxonomy" id="1460289"/>
    <lineage>
        <taxon>Eukaryota</taxon>
        <taxon>Haptista</taxon>
        <taxon>Haptophyta</taxon>
        <taxon>Prymnesiophyceae</taxon>
        <taxon>Prymnesiales</taxon>
        <taxon>Chrysochromulinaceae</taxon>
        <taxon>Chrysochromulina</taxon>
    </lineage>
</organism>
<dbReference type="Proteomes" id="UP000037460">
    <property type="component" value="Unassembled WGS sequence"/>
</dbReference>
<dbReference type="GO" id="GO:0016168">
    <property type="term" value="F:chlorophyll binding"/>
    <property type="evidence" value="ECO:0007669"/>
    <property type="project" value="UniProtKB-KW"/>
</dbReference>
<keyword evidence="5" id="KW-0157">Chromophore</keyword>
<gene>
    <name evidence="6" type="ORF">Ctob_005547</name>
</gene>
<dbReference type="GO" id="GO:0009507">
    <property type="term" value="C:chloroplast"/>
    <property type="evidence" value="ECO:0007669"/>
    <property type="project" value="UniProtKB-SubCell"/>
</dbReference>
<dbReference type="EMBL" id="JWZX01002515">
    <property type="protein sequence ID" value="KOO28791.1"/>
    <property type="molecule type" value="Genomic_DNA"/>
</dbReference>
<evidence type="ECO:0000256" key="4">
    <source>
        <dbReference type="ARBA" id="ARBA00022640"/>
    </source>
</evidence>
<reference evidence="7" key="1">
    <citation type="journal article" date="2015" name="PLoS Genet.">
        <title>Genome Sequence and Transcriptome Analyses of Chrysochromulina tobin: Metabolic Tools for Enhanced Algal Fitness in the Prominent Order Prymnesiales (Haptophyceae).</title>
        <authorList>
            <person name="Hovde B.T."/>
            <person name="Deodato C.R."/>
            <person name="Hunsperger H.M."/>
            <person name="Ryken S.A."/>
            <person name="Yost W."/>
            <person name="Jha R.K."/>
            <person name="Patterson J."/>
            <person name="Monnat R.J. Jr."/>
            <person name="Barlow S.B."/>
            <person name="Starkenburg S.R."/>
            <person name="Cattolico R.A."/>
        </authorList>
    </citation>
    <scope>NUCLEOTIDE SEQUENCE</scope>
    <source>
        <strain evidence="7">CCMP291</strain>
    </source>
</reference>
<dbReference type="GO" id="GO:0009765">
    <property type="term" value="P:photosynthesis, light harvesting"/>
    <property type="evidence" value="ECO:0007669"/>
    <property type="project" value="InterPro"/>
</dbReference>
<comment type="caution">
    <text evidence="6">The sequence shown here is derived from an EMBL/GenBank/DDBJ whole genome shotgun (WGS) entry which is preliminary data.</text>
</comment>
<feature type="binding site" evidence="5">
    <location>
        <position position="227"/>
    </location>
    <ligand>
        <name>chlorophyll a</name>
        <dbReference type="ChEBI" id="CHEBI:58416"/>
        <label>1</label>
    </ligand>
</feature>
<dbReference type="SUPFAM" id="SSF103511">
    <property type="entry name" value="Chlorophyll a-b binding protein"/>
    <property type="match status" value="1"/>
</dbReference>
<sequence>MLSLASASVSFNPVQAVITKITQIGIVGFDKREFASSVASLSPKVAVDKVITRVAQSLVMQANPDMPNSKYIGDYGFDPLSLGNEENFSFMREAEIKHGRLAMLAAIAWPLQEIFNPIAVDLLSSNGVNVKDVLIESGGASPSVLNGGLFQNEIFPALLLFFVGCSVLEESDLNNRKAMGFGFNEYAKSFSGGFGRTPGNFGFDPLNLYRPLSPADKASAQERELMNGRFAMLAVGSYVATEFFGQTTIVRATPALFEPLIFQPWFRSFMDSSFDVSSMDGSINGVAF</sequence>
<dbReference type="GO" id="GO:0016020">
    <property type="term" value="C:membrane"/>
    <property type="evidence" value="ECO:0007669"/>
    <property type="project" value="InterPro"/>
</dbReference>
<evidence type="ECO:0000256" key="1">
    <source>
        <dbReference type="ARBA" id="ARBA00004229"/>
    </source>
</evidence>
<evidence type="ECO:0000256" key="5">
    <source>
        <dbReference type="PIRSR" id="PIRSR601344-1"/>
    </source>
</evidence>
<dbReference type="PANTHER" id="PTHR21649">
    <property type="entry name" value="CHLOROPHYLL A/B BINDING PROTEIN"/>
    <property type="match status" value="1"/>
</dbReference>
<dbReference type="OrthoDB" id="423598at2759"/>
<keyword evidence="5" id="KW-0148">Chlorophyll</keyword>
<dbReference type="InterPro" id="IPR001344">
    <property type="entry name" value="Chloro_AB-bd_pln"/>
</dbReference>
<dbReference type="Gene3D" id="1.10.3460.10">
    <property type="entry name" value="Chlorophyll a/b binding protein domain"/>
    <property type="match status" value="1"/>
</dbReference>
<keyword evidence="7" id="KW-1185">Reference proteome</keyword>
<name>A0A0M0JQB0_9EUKA</name>
<protein>
    <submittedName>
        <fullName evidence="6">Protein fucoxanthin chlorophyll a c protein</fullName>
    </submittedName>
</protein>
<keyword evidence="2" id="KW-0150">Chloroplast</keyword>
<feature type="binding site" evidence="5">
    <location>
        <position position="95"/>
    </location>
    <ligand>
        <name>chlorophyll a</name>
        <dbReference type="ChEBI" id="CHEBI:58416"/>
        <label>1</label>
    </ligand>
</feature>
<accession>A0A0M0JQB0</accession>
<dbReference type="AlphaFoldDB" id="A0A0M0JQB0"/>
<feature type="binding site" description="axial binding residue" evidence="5">
    <location>
        <position position="100"/>
    </location>
    <ligand>
        <name>chlorophyll b</name>
        <dbReference type="ChEBI" id="CHEBI:61721"/>
        <label>1</label>
    </ligand>
    <ligandPart>
        <name>Mg</name>
        <dbReference type="ChEBI" id="CHEBI:25107"/>
    </ligandPart>
</feature>
<dbReference type="Pfam" id="PF00504">
    <property type="entry name" value="Chloroa_b-bind"/>
    <property type="match status" value="1"/>
</dbReference>
<evidence type="ECO:0000256" key="2">
    <source>
        <dbReference type="ARBA" id="ARBA00022528"/>
    </source>
</evidence>
<keyword evidence="4" id="KW-0934">Plastid</keyword>
<feature type="binding site" evidence="5">
    <location>
        <position position="98"/>
    </location>
    <ligand>
        <name>chlorophyll a</name>
        <dbReference type="ChEBI" id="CHEBI:58416"/>
        <label>1</label>
    </ligand>
</feature>
<dbReference type="InterPro" id="IPR022796">
    <property type="entry name" value="Chloroa_b-bind"/>
</dbReference>
<feature type="binding site" evidence="5">
    <location>
        <position position="224"/>
    </location>
    <ligand>
        <name>chlorophyll a</name>
        <dbReference type="ChEBI" id="CHEBI:58416"/>
        <label>1</label>
    </ligand>
</feature>
<evidence type="ECO:0000313" key="7">
    <source>
        <dbReference type="Proteomes" id="UP000037460"/>
    </source>
</evidence>
<feature type="binding site" evidence="5">
    <location>
        <position position="229"/>
    </location>
    <ligand>
        <name>chlorophyll a</name>
        <dbReference type="ChEBI" id="CHEBI:58416"/>
        <label>1</label>
    </ligand>
</feature>
<comment type="subcellular location">
    <subcellularLocation>
        <location evidence="1">Plastid</location>
        <location evidence="1">Chloroplast</location>
    </subcellularLocation>
</comment>
<evidence type="ECO:0000256" key="3">
    <source>
        <dbReference type="ARBA" id="ARBA00022531"/>
    </source>
</evidence>
<keyword evidence="3" id="KW-0602">Photosynthesis</keyword>